<keyword evidence="1" id="KW-0472">Membrane</keyword>
<comment type="caution">
    <text evidence="2">The sequence shown here is derived from an EMBL/GenBank/DDBJ whole genome shotgun (WGS) entry which is preliminary data.</text>
</comment>
<evidence type="ECO:0000313" key="3">
    <source>
        <dbReference type="Proteomes" id="UP001333818"/>
    </source>
</evidence>
<keyword evidence="1" id="KW-1133">Transmembrane helix</keyword>
<sequence>MSETAIISVFFWLAFVLLFLVTAGVIYLTFLEWQDRRRNKT</sequence>
<accession>A0AAW9Q206</accession>
<dbReference type="Proteomes" id="UP001333818">
    <property type="component" value="Unassembled WGS sequence"/>
</dbReference>
<dbReference type="RefSeq" id="WP_330485577.1">
    <property type="nucleotide sequence ID" value="NZ_JAZBJZ010000114.1"/>
</dbReference>
<evidence type="ECO:0000256" key="1">
    <source>
        <dbReference type="SAM" id="Phobius"/>
    </source>
</evidence>
<organism evidence="2 3">
    <name type="scientific">Tumidithrix elongata BACA0141</name>
    <dbReference type="NCBI Taxonomy" id="2716417"/>
    <lineage>
        <taxon>Bacteria</taxon>
        <taxon>Bacillati</taxon>
        <taxon>Cyanobacteriota</taxon>
        <taxon>Cyanophyceae</taxon>
        <taxon>Pseudanabaenales</taxon>
        <taxon>Pseudanabaenaceae</taxon>
        <taxon>Tumidithrix</taxon>
        <taxon>Tumidithrix elongata</taxon>
    </lineage>
</organism>
<reference evidence="2" key="1">
    <citation type="submission" date="2024-01" db="EMBL/GenBank/DDBJ databases">
        <title>Bank of Algae and Cyanobacteria of the Azores (BACA) strain genomes.</title>
        <authorList>
            <person name="Luz R."/>
            <person name="Cordeiro R."/>
            <person name="Fonseca A."/>
            <person name="Goncalves V."/>
        </authorList>
    </citation>
    <scope>NUCLEOTIDE SEQUENCE</scope>
    <source>
        <strain evidence="2">BACA0141</strain>
    </source>
</reference>
<keyword evidence="3" id="KW-1185">Reference proteome</keyword>
<name>A0AAW9Q206_9CYAN</name>
<protein>
    <submittedName>
        <fullName evidence="2">Uncharacterized protein</fullName>
    </submittedName>
</protein>
<gene>
    <name evidence="2" type="ORF">V2H45_20560</name>
</gene>
<dbReference type="EMBL" id="JAZBJZ010000114">
    <property type="protein sequence ID" value="MEE3719141.1"/>
    <property type="molecule type" value="Genomic_DNA"/>
</dbReference>
<feature type="transmembrane region" description="Helical" evidence="1">
    <location>
        <begin position="6"/>
        <end position="30"/>
    </location>
</feature>
<dbReference type="AlphaFoldDB" id="A0AAW9Q206"/>
<evidence type="ECO:0000313" key="2">
    <source>
        <dbReference type="EMBL" id="MEE3719141.1"/>
    </source>
</evidence>
<keyword evidence="1" id="KW-0812">Transmembrane</keyword>
<proteinExistence type="predicted"/>